<evidence type="ECO:0000256" key="8">
    <source>
        <dbReference type="SAM" id="Phobius"/>
    </source>
</evidence>
<feature type="transmembrane region" description="Helical" evidence="8">
    <location>
        <begin position="251"/>
        <end position="279"/>
    </location>
</feature>
<proteinExistence type="inferred from homology"/>
<evidence type="ECO:0000313" key="10">
    <source>
        <dbReference type="Proteomes" id="UP000228689"/>
    </source>
</evidence>
<accession>A0A2M7REJ4</accession>
<keyword evidence="5 8" id="KW-0812">Transmembrane</keyword>
<dbReference type="PANTHER" id="PTHR21716:SF53">
    <property type="entry name" value="PERMEASE PERM-RELATED"/>
    <property type="match status" value="1"/>
</dbReference>
<feature type="transmembrane region" description="Helical" evidence="8">
    <location>
        <begin position="64"/>
        <end position="85"/>
    </location>
</feature>
<feature type="transmembrane region" description="Helical" evidence="8">
    <location>
        <begin position="148"/>
        <end position="170"/>
    </location>
</feature>
<evidence type="ECO:0000256" key="4">
    <source>
        <dbReference type="ARBA" id="ARBA00022475"/>
    </source>
</evidence>
<feature type="transmembrane region" description="Helical" evidence="8">
    <location>
        <begin position="35"/>
        <end position="52"/>
    </location>
</feature>
<dbReference type="Pfam" id="PF01594">
    <property type="entry name" value="AI-2E_transport"/>
    <property type="match status" value="1"/>
</dbReference>
<evidence type="ECO:0000256" key="2">
    <source>
        <dbReference type="ARBA" id="ARBA00009773"/>
    </source>
</evidence>
<dbReference type="EMBL" id="PFMC01000035">
    <property type="protein sequence ID" value="PIY95168.1"/>
    <property type="molecule type" value="Genomic_DNA"/>
</dbReference>
<name>A0A2M7REJ4_9BACT</name>
<evidence type="ECO:0000256" key="3">
    <source>
        <dbReference type="ARBA" id="ARBA00022448"/>
    </source>
</evidence>
<evidence type="ECO:0000256" key="5">
    <source>
        <dbReference type="ARBA" id="ARBA00022692"/>
    </source>
</evidence>
<reference evidence="10" key="1">
    <citation type="submission" date="2017-09" db="EMBL/GenBank/DDBJ databases">
        <title>Depth-based differentiation of microbial function through sediment-hosted aquifers and enrichment of novel symbionts in the deep terrestrial subsurface.</title>
        <authorList>
            <person name="Probst A.J."/>
            <person name="Ladd B."/>
            <person name="Jarett J.K."/>
            <person name="Geller-Mcgrath D.E."/>
            <person name="Sieber C.M.K."/>
            <person name="Emerson J.B."/>
            <person name="Anantharaman K."/>
            <person name="Thomas B.C."/>
            <person name="Malmstrom R."/>
            <person name="Stieglmeier M."/>
            <person name="Klingl A."/>
            <person name="Woyke T."/>
            <person name="Ryan C.M."/>
            <person name="Banfield J.F."/>
        </authorList>
    </citation>
    <scope>NUCLEOTIDE SEQUENCE [LARGE SCALE GENOMIC DNA]</scope>
</reference>
<feature type="transmembrane region" description="Helical" evidence="8">
    <location>
        <begin position="210"/>
        <end position="239"/>
    </location>
</feature>
<keyword evidence="4" id="KW-1003">Cell membrane</keyword>
<sequence>MTEKNYTVNISSQTFIKILLFFIVIAFLYMVREAIALIFIALILASALDPFVDWLRKFKIPRGVGIIVIYFLLLSIISAVIVMIIPPITAEVKLIASDFPAYYERVVEGFNYFTTNRNDMEVAEQLQNSLNTMTGNLSRAASGVFDTLMGIFGGIFSFFLVLVITFYFTVEEEGLKRFIMSVTPAQYQPYLMQLVSRIQRKLGYWLRGQLILSVIIFILTFVGLTILGVEYALLLALIAGIFEVIPYMGPIIAAVPAVFLAFMQSPLKGLLVLILYIIIQQLENHIIVPKVMSKSVGINPLVVIIVLLVGGKLGGVMGMVLAVPVATAISVFMDDFVEKRVGDKEISQ</sequence>
<feature type="transmembrane region" description="Helical" evidence="8">
    <location>
        <begin position="12"/>
        <end position="29"/>
    </location>
</feature>
<dbReference type="Proteomes" id="UP000228689">
    <property type="component" value="Unassembled WGS sequence"/>
</dbReference>
<keyword evidence="7 8" id="KW-0472">Membrane</keyword>
<dbReference type="GO" id="GO:0005886">
    <property type="term" value="C:plasma membrane"/>
    <property type="evidence" value="ECO:0007669"/>
    <property type="project" value="UniProtKB-SubCell"/>
</dbReference>
<keyword evidence="3" id="KW-0813">Transport</keyword>
<evidence type="ECO:0000256" key="6">
    <source>
        <dbReference type="ARBA" id="ARBA00022989"/>
    </source>
</evidence>
<comment type="caution">
    <text evidence="9">The sequence shown here is derived from an EMBL/GenBank/DDBJ whole genome shotgun (WGS) entry which is preliminary data.</text>
</comment>
<evidence type="ECO:0008006" key="11">
    <source>
        <dbReference type="Google" id="ProtNLM"/>
    </source>
</evidence>
<dbReference type="GO" id="GO:0055085">
    <property type="term" value="P:transmembrane transport"/>
    <property type="evidence" value="ECO:0007669"/>
    <property type="project" value="TreeGrafter"/>
</dbReference>
<organism evidence="9 10">
    <name type="scientific">Candidatus Komeilibacteria bacterium CG_4_10_14_0_8_um_filter_37_78</name>
    <dbReference type="NCBI Taxonomy" id="1974471"/>
    <lineage>
        <taxon>Bacteria</taxon>
        <taxon>Candidatus Komeiliibacteriota</taxon>
    </lineage>
</organism>
<comment type="similarity">
    <text evidence="2">Belongs to the autoinducer-2 exporter (AI-2E) (TC 2.A.86) family.</text>
</comment>
<dbReference type="InterPro" id="IPR002549">
    <property type="entry name" value="AI-2E-like"/>
</dbReference>
<evidence type="ECO:0000256" key="1">
    <source>
        <dbReference type="ARBA" id="ARBA00004651"/>
    </source>
</evidence>
<evidence type="ECO:0000313" key="9">
    <source>
        <dbReference type="EMBL" id="PIY95168.1"/>
    </source>
</evidence>
<comment type="subcellular location">
    <subcellularLocation>
        <location evidence="1">Cell membrane</location>
        <topology evidence="1">Multi-pass membrane protein</topology>
    </subcellularLocation>
</comment>
<dbReference type="PANTHER" id="PTHR21716">
    <property type="entry name" value="TRANSMEMBRANE PROTEIN"/>
    <property type="match status" value="1"/>
</dbReference>
<dbReference type="AlphaFoldDB" id="A0A2M7REJ4"/>
<evidence type="ECO:0000256" key="7">
    <source>
        <dbReference type="ARBA" id="ARBA00023136"/>
    </source>
</evidence>
<keyword evidence="6 8" id="KW-1133">Transmembrane helix</keyword>
<protein>
    <recommendedName>
        <fullName evidence="11">AI-2E family transporter</fullName>
    </recommendedName>
</protein>
<gene>
    <name evidence="9" type="ORF">COY67_01340</name>
</gene>